<evidence type="ECO:0000313" key="3">
    <source>
        <dbReference type="Proteomes" id="UP001499986"/>
    </source>
</evidence>
<sequence length="67" mass="7297">MCGRDVAPILGGFERNLEAIHTSWGHWERHGRIRFPREAYPGTGLAVGEASTTSAARPVRGDRIVPG</sequence>
<evidence type="ECO:0000313" key="2">
    <source>
        <dbReference type="EMBL" id="GAA2381151.1"/>
    </source>
</evidence>
<proteinExistence type="predicted"/>
<gene>
    <name evidence="2" type="ORF">GCM10010255_03430</name>
</gene>
<feature type="region of interest" description="Disordered" evidence="1">
    <location>
        <begin position="46"/>
        <end position="67"/>
    </location>
</feature>
<dbReference type="EMBL" id="BAAASE010000001">
    <property type="protein sequence ID" value="GAA2381151.1"/>
    <property type="molecule type" value="Genomic_DNA"/>
</dbReference>
<accession>A0ABN3HIL9</accession>
<dbReference type="Proteomes" id="UP001499986">
    <property type="component" value="Unassembled WGS sequence"/>
</dbReference>
<keyword evidence="3" id="KW-1185">Reference proteome</keyword>
<evidence type="ECO:0000256" key="1">
    <source>
        <dbReference type="SAM" id="MobiDB-lite"/>
    </source>
</evidence>
<organism evidence="2 3">
    <name type="scientific">Streptomyces coeruleofuscus</name>
    <dbReference type="NCBI Taxonomy" id="66879"/>
    <lineage>
        <taxon>Bacteria</taxon>
        <taxon>Bacillati</taxon>
        <taxon>Actinomycetota</taxon>
        <taxon>Actinomycetes</taxon>
        <taxon>Kitasatosporales</taxon>
        <taxon>Streptomycetaceae</taxon>
        <taxon>Streptomyces</taxon>
    </lineage>
</organism>
<name>A0ABN3HIL9_9ACTN</name>
<comment type="caution">
    <text evidence="2">The sequence shown here is derived from an EMBL/GenBank/DDBJ whole genome shotgun (WGS) entry which is preliminary data.</text>
</comment>
<reference evidence="2 3" key="1">
    <citation type="journal article" date="2019" name="Int. J. Syst. Evol. Microbiol.">
        <title>The Global Catalogue of Microorganisms (GCM) 10K type strain sequencing project: providing services to taxonomists for standard genome sequencing and annotation.</title>
        <authorList>
            <consortium name="The Broad Institute Genomics Platform"/>
            <consortium name="The Broad Institute Genome Sequencing Center for Infectious Disease"/>
            <person name="Wu L."/>
            <person name="Ma J."/>
        </authorList>
    </citation>
    <scope>NUCLEOTIDE SEQUENCE [LARGE SCALE GENOMIC DNA]</scope>
    <source>
        <strain evidence="2 3">JCM 4358</strain>
    </source>
</reference>
<protein>
    <submittedName>
        <fullName evidence="2">Uncharacterized protein</fullName>
    </submittedName>
</protein>